<sequence length="324" mass="37572">MKALRARWTDFFHPLRRHPEPKSVLHGIFGYVKQNMTIYDKGETRNSIIFRSQHSRTENTNFSRSLTPEQRKKSSGKASEMSWFVIGVSGVTCGGKTSFTKLIQRTFPWAQIVHQDHYFYDDDWPHHIRVPEAENHVNYEVLNALDMEKMYKDVQSILDGPPKFTKLEKQLDSDANGGVGDKAEIPNFDAATEKFVQQIPPINVNVSKYNHVPILIVEGFTIFGSQFLFDKCHARFFFSLDKETCQKRRSERNYFPPDSASYFDKIVWPEYEKHLDNFINRRPGLTVFEGDESMETTLKNAVQIITCRMEEQNPKNSVSSNLAM</sequence>
<name>A0ABP1Q981_9HEXA</name>
<evidence type="ECO:0000313" key="2">
    <source>
        <dbReference type="EMBL" id="CAL8094207.1"/>
    </source>
</evidence>
<dbReference type="InterPro" id="IPR027417">
    <property type="entry name" value="P-loop_NTPase"/>
</dbReference>
<evidence type="ECO:0000313" key="3">
    <source>
        <dbReference type="Proteomes" id="UP001642540"/>
    </source>
</evidence>
<dbReference type="Gene3D" id="3.40.50.300">
    <property type="entry name" value="P-loop containing nucleotide triphosphate hydrolases"/>
    <property type="match status" value="1"/>
</dbReference>
<dbReference type="Proteomes" id="UP001642540">
    <property type="component" value="Unassembled WGS sequence"/>
</dbReference>
<feature type="region of interest" description="Disordered" evidence="1">
    <location>
        <begin position="50"/>
        <end position="74"/>
    </location>
</feature>
<feature type="compositionally biased region" description="Polar residues" evidence="1">
    <location>
        <begin position="50"/>
        <end position="68"/>
    </location>
</feature>
<dbReference type="EMBL" id="CAXLJM020000026">
    <property type="protein sequence ID" value="CAL8094207.1"/>
    <property type="molecule type" value="Genomic_DNA"/>
</dbReference>
<gene>
    <name evidence="2" type="ORF">ODALV1_LOCUS8721</name>
</gene>
<evidence type="ECO:0008006" key="4">
    <source>
        <dbReference type="Google" id="ProtNLM"/>
    </source>
</evidence>
<accession>A0ABP1Q981</accession>
<comment type="caution">
    <text evidence="2">The sequence shown here is derived from an EMBL/GenBank/DDBJ whole genome shotgun (WGS) entry which is preliminary data.</text>
</comment>
<dbReference type="SUPFAM" id="SSF52540">
    <property type="entry name" value="P-loop containing nucleoside triphosphate hydrolases"/>
    <property type="match status" value="1"/>
</dbReference>
<keyword evidence="3" id="KW-1185">Reference proteome</keyword>
<protein>
    <recommendedName>
        <fullName evidence="4">Nicotinamide riboside kinase 1</fullName>
    </recommendedName>
</protein>
<dbReference type="PANTHER" id="PTHR10285">
    <property type="entry name" value="URIDINE KINASE"/>
    <property type="match status" value="1"/>
</dbReference>
<proteinExistence type="predicted"/>
<evidence type="ECO:0000256" key="1">
    <source>
        <dbReference type="SAM" id="MobiDB-lite"/>
    </source>
</evidence>
<reference evidence="2 3" key="1">
    <citation type="submission" date="2024-08" db="EMBL/GenBank/DDBJ databases">
        <authorList>
            <person name="Cucini C."/>
            <person name="Frati F."/>
        </authorList>
    </citation>
    <scope>NUCLEOTIDE SEQUENCE [LARGE SCALE GENOMIC DNA]</scope>
</reference>
<organism evidence="2 3">
    <name type="scientific">Orchesella dallaii</name>
    <dbReference type="NCBI Taxonomy" id="48710"/>
    <lineage>
        <taxon>Eukaryota</taxon>
        <taxon>Metazoa</taxon>
        <taxon>Ecdysozoa</taxon>
        <taxon>Arthropoda</taxon>
        <taxon>Hexapoda</taxon>
        <taxon>Collembola</taxon>
        <taxon>Entomobryomorpha</taxon>
        <taxon>Entomobryoidea</taxon>
        <taxon>Orchesellidae</taxon>
        <taxon>Orchesellinae</taxon>
        <taxon>Orchesella</taxon>
    </lineage>
</organism>